<dbReference type="Proteomes" id="UP000093343">
    <property type="component" value="Unassembled WGS sequence"/>
</dbReference>
<evidence type="ECO:0000313" key="2">
    <source>
        <dbReference type="Proteomes" id="UP000093343"/>
    </source>
</evidence>
<protein>
    <recommendedName>
        <fullName evidence="3">DUF4154 domain-containing protein</fullName>
    </recommendedName>
</protein>
<dbReference type="EMBL" id="LVEN01000038">
    <property type="protein sequence ID" value="OCB71186.1"/>
    <property type="molecule type" value="Genomic_DNA"/>
</dbReference>
<proteinExistence type="predicted"/>
<dbReference type="RefSeq" id="WP_065450707.1">
    <property type="nucleotide sequence ID" value="NZ_LVEN01000038.1"/>
</dbReference>
<sequence length="166" mass="19205">MKKIMFFYFVFTSVYSQTHLHDIVKSCKEVLEVNISKSNRVKFLLGSNDCSVFKSNKLAELYKDLSIEPDICLVPINVSEDMNVYVKIPILLFKEEKNAIIFNVFNSYLIFDKKTSTFYQINSDFACGSIYKKNKKQLIINSSFNKLTSDVFKLDQYLNISGAQIN</sequence>
<comment type="caution">
    <text evidence="1">The sequence shown here is derived from an EMBL/GenBank/DDBJ whole genome shotgun (WGS) entry which is preliminary data.</text>
</comment>
<evidence type="ECO:0008006" key="3">
    <source>
        <dbReference type="Google" id="ProtNLM"/>
    </source>
</evidence>
<evidence type="ECO:0000313" key="1">
    <source>
        <dbReference type="EMBL" id="OCB71186.1"/>
    </source>
</evidence>
<reference evidence="2" key="1">
    <citation type="submission" date="2016-03" db="EMBL/GenBank/DDBJ databases">
        <title>Draft genome sequence of Paenibacillus glacialis DSM 22343.</title>
        <authorList>
            <person name="Shin S.-K."/>
            <person name="Yi H."/>
        </authorList>
    </citation>
    <scope>NUCLEOTIDE SEQUENCE [LARGE SCALE GENOMIC DNA]</scope>
    <source>
        <strain evidence="2">CCUG 60099</strain>
    </source>
</reference>
<name>A0ABX2XHH1_9FLAO</name>
<gene>
    <name evidence="1" type="ORF">FLP_16880</name>
</gene>
<accession>A0ABX2XHH1</accession>
<organism evidence="1 2">
    <name type="scientific">Flavobacterium piscis</name>
    <dbReference type="NCBI Taxonomy" id="1114874"/>
    <lineage>
        <taxon>Bacteria</taxon>
        <taxon>Pseudomonadati</taxon>
        <taxon>Bacteroidota</taxon>
        <taxon>Flavobacteriia</taxon>
        <taxon>Flavobacteriales</taxon>
        <taxon>Flavobacteriaceae</taxon>
        <taxon>Flavobacterium</taxon>
    </lineage>
</organism>
<keyword evidence="2" id="KW-1185">Reference proteome</keyword>